<dbReference type="AlphaFoldDB" id="A0A6I3XFK9"/>
<name>A0A6I3XFK9_9BURK</name>
<keyword evidence="1" id="KW-0175">Coiled coil</keyword>
<keyword evidence="3" id="KW-1185">Reference proteome</keyword>
<gene>
    <name evidence="2" type="ORF">GJV26_25240</name>
</gene>
<dbReference type="OrthoDB" id="6188167at2"/>
<dbReference type="Pfam" id="PF07793">
    <property type="entry name" value="DUF1631"/>
    <property type="match status" value="2"/>
</dbReference>
<dbReference type="EMBL" id="WNWM01000002">
    <property type="protein sequence ID" value="MUI15734.1"/>
    <property type="molecule type" value="Genomic_DNA"/>
</dbReference>
<reference evidence="2 3" key="1">
    <citation type="submission" date="2019-11" db="EMBL/GenBank/DDBJ databases">
        <title>Draft Genome Sequences of Six Type Strains of the Genus Massilia.</title>
        <authorList>
            <person name="Miess H."/>
            <person name="Frediansyah A."/>
            <person name="Goeker M."/>
            <person name="Gross H."/>
        </authorList>
    </citation>
    <scope>NUCLEOTIDE SEQUENCE [LARGE SCALE GENOMIC DNA]</scope>
    <source>
        <strain evidence="2 3">DSM 17513</strain>
    </source>
</reference>
<dbReference type="RefSeq" id="WP_155711383.1">
    <property type="nucleotide sequence ID" value="NZ_BMWU01000010.1"/>
</dbReference>
<sequence length="694" mass="74800">MLSTSTHPELPPGAVSPRHAVLEELVAIALRHVAEGFGAVCSQLAGILEDGAAPAGARTRAAGLLRGRCHALLPVVSRVLERALREELARLAPRPRGAEQPLELVPYEEMDQRVTFGAIARPFDTAHADALAVLNARLARLLERETLRTNPFRPEVFVAALHQAWTEFDGEPDSAAAVLALLQPDRFHDLGRIYAALDLALERRGVPSGIHRRPWAEQAAHDGRRQAGLSRRLHAYFARTGAEGAPADSDAPPPAGAVGAHLQAWLASLQVRPGDASNVVRLPALRRNAPPGMLSRADEGTIDLLSAVFDTVSGDQAISPESRELLGLLQLPLLKAALADRDFFFQEQHPARRLLELLSHLGWERTLRGGGRRDDPQFQAMRRSVDRAARDGDEAAAAFDQAVRELEAALKAEEAEAAGAIAAPIAAALKQEKTAAARRCARDAVAMRVGTGEVVAVVEAFLENKWTDVLTVAYSIDDDRPGAVRHATQAMDDLLWSVRPKLDAGERRDFIAKLPSLLATLNRWLDVVRWHDADRLRFFAELADCHASIVRAPLDMPAERRLELAVQATRLAAERRAARAAQESRAATVPPAPAPEEELAGLARGTWFDLDGDGGPRKVRLAWISPLRTLFIFSNGAREEAFSLAATELAQRLRAGTATVLHAEGVVVRALSQALAVNDAGATDPAGHAGVAAA</sequence>
<protein>
    <submittedName>
        <fullName evidence="2">DUF1631 family protein</fullName>
    </submittedName>
</protein>
<comment type="caution">
    <text evidence="2">The sequence shown here is derived from an EMBL/GenBank/DDBJ whole genome shotgun (WGS) entry which is preliminary data.</text>
</comment>
<evidence type="ECO:0000313" key="3">
    <source>
        <dbReference type="Proteomes" id="UP000431684"/>
    </source>
</evidence>
<proteinExistence type="predicted"/>
<accession>A0A6I3XFK9</accession>
<evidence type="ECO:0000313" key="2">
    <source>
        <dbReference type="EMBL" id="MUI15734.1"/>
    </source>
</evidence>
<dbReference type="InterPro" id="IPR012434">
    <property type="entry name" value="DUF1631"/>
</dbReference>
<evidence type="ECO:0000256" key="1">
    <source>
        <dbReference type="SAM" id="Coils"/>
    </source>
</evidence>
<feature type="coiled-coil region" evidence="1">
    <location>
        <begin position="396"/>
        <end position="423"/>
    </location>
</feature>
<dbReference type="Proteomes" id="UP000431684">
    <property type="component" value="Unassembled WGS sequence"/>
</dbReference>
<organism evidence="2 3">
    <name type="scientific">Pseudoduganella dura</name>
    <dbReference type="NCBI Taxonomy" id="321982"/>
    <lineage>
        <taxon>Bacteria</taxon>
        <taxon>Pseudomonadati</taxon>
        <taxon>Pseudomonadota</taxon>
        <taxon>Betaproteobacteria</taxon>
        <taxon>Burkholderiales</taxon>
        <taxon>Oxalobacteraceae</taxon>
        <taxon>Telluria group</taxon>
        <taxon>Pseudoduganella</taxon>
    </lineage>
</organism>